<feature type="domain" description="Bacteriophage Mx8 p63 C-terminal" evidence="1">
    <location>
        <begin position="201"/>
        <end position="292"/>
    </location>
</feature>
<keyword evidence="3" id="KW-1185">Reference proteome</keyword>
<dbReference type="EMBL" id="JAVDRF010000006">
    <property type="protein sequence ID" value="MDR6537293.1"/>
    <property type="molecule type" value="Genomic_DNA"/>
</dbReference>
<organism evidence="2 3">
    <name type="scientific">Variovorax soli</name>
    <dbReference type="NCBI Taxonomy" id="376815"/>
    <lineage>
        <taxon>Bacteria</taxon>
        <taxon>Pseudomonadati</taxon>
        <taxon>Pseudomonadota</taxon>
        <taxon>Betaproteobacteria</taxon>
        <taxon>Burkholderiales</taxon>
        <taxon>Comamonadaceae</taxon>
        <taxon>Variovorax</taxon>
    </lineage>
</organism>
<name>A0ABU1NFQ5_9BURK</name>
<evidence type="ECO:0000313" key="3">
    <source>
        <dbReference type="Proteomes" id="UP001184230"/>
    </source>
</evidence>
<protein>
    <recommendedName>
        <fullName evidence="1">Bacteriophage Mx8 p63 C-terminal domain-containing protein</fullName>
    </recommendedName>
</protein>
<accession>A0ABU1NFQ5</accession>
<evidence type="ECO:0000313" key="2">
    <source>
        <dbReference type="EMBL" id="MDR6537293.1"/>
    </source>
</evidence>
<dbReference type="RefSeq" id="WP_309903090.1">
    <property type="nucleotide sequence ID" value="NZ_JAVDRF010000006.1"/>
</dbReference>
<dbReference type="Proteomes" id="UP001184230">
    <property type="component" value="Unassembled WGS sequence"/>
</dbReference>
<evidence type="ECO:0000259" key="1">
    <source>
        <dbReference type="Pfam" id="PF10546"/>
    </source>
</evidence>
<sequence>MPQDQEPTGRAKGGAARAAKLTAEQRSEIARKGALAKKAKFSSVKLPHAAYKGVLKIADLEIACFVLDDGRRVISGRGLTTAIGMKGRGQGIARIQGLKALKALENNNLPLAIETPIQFTGGSPKVGVPSDGFEATVLQELCEALLQARDAGALITEQEQRYGQFADMLVRSFARVGIVALVDEATGYQEERPRDALQSYLELLVRKELAAWAKKFPDEFYENIYKLRGWTWPGMGKNRYSVVAKYTTDLVYDRIAPGLLDELKKKSPRDEKGRRPSKLHQWLTEDIGNPMLAQHMHALVMFQRSALKNGYGWHRFVKMVDQVMPRKGATLELDLPSPEDS</sequence>
<gene>
    <name evidence="2" type="ORF">J2739_003070</name>
</gene>
<reference evidence="2 3" key="1">
    <citation type="submission" date="2023-07" db="EMBL/GenBank/DDBJ databases">
        <title>Sorghum-associated microbial communities from plants grown in Nebraska, USA.</title>
        <authorList>
            <person name="Schachtman D."/>
        </authorList>
    </citation>
    <scope>NUCLEOTIDE SEQUENCE [LARGE SCALE GENOMIC DNA]</scope>
    <source>
        <strain evidence="2 3">DS1781</strain>
    </source>
</reference>
<proteinExistence type="predicted"/>
<dbReference type="InterPro" id="IPR018874">
    <property type="entry name" value="Phage_Mx8_p63_C"/>
</dbReference>
<comment type="caution">
    <text evidence="2">The sequence shown here is derived from an EMBL/GenBank/DDBJ whole genome shotgun (WGS) entry which is preliminary data.</text>
</comment>
<dbReference type="Pfam" id="PF10546">
    <property type="entry name" value="P63C"/>
    <property type="match status" value="1"/>
</dbReference>